<dbReference type="InterPro" id="IPR044066">
    <property type="entry name" value="TRIAD_supradom"/>
</dbReference>
<keyword evidence="6" id="KW-0963">Cytoplasm</keyword>
<evidence type="ECO:0000256" key="15">
    <source>
        <dbReference type="ARBA" id="ARBA00023006"/>
    </source>
</evidence>
<dbReference type="InterPro" id="IPR047536">
    <property type="entry name" value="Rcat_RBR_parkin"/>
</dbReference>
<dbReference type="Pfam" id="PF17978">
    <property type="entry name" value="zf-RING_14"/>
    <property type="match status" value="1"/>
</dbReference>
<dbReference type="Ensembl" id="ENSKMAT00000003208.1">
    <property type="protein sequence ID" value="ENSKMAP00000003145.1"/>
    <property type="gene ID" value="ENSKMAG00000002394.1"/>
</dbReference>
<evidence type="ECO:0000256" key="7">
    <source>
        <dbReference type="ARBA" id="ARBA00022553"/>
    </source>
</evidence>
<dbReference type="GO" id="GO:0022603">
    <property type="term" value="P:regulation of anatomical structure morphogenesis"/>
    <property type="evidence" value="ECO:0007669"/>
    <property type="project" value="UniProtKB-ARBA"/>
</dbReference>
<dbReference type="AlphaFoldDB" id="A0A3Q2ZJX7"/>
<dbReference type="InterPro" id="IPR047534">
    <property type="entry name" value="BRcat_RBR_parkin"/>
</dbReference>
<evidence type="ECO:0000256" key="3">
    <source>
        <dbReference type="ARBA" id="ARBA00004514"/>
    </source>
</evidence>
<keyword evidence="16" id="KW-0496">Mitochondrion</keyword>
<dbReference type="SMART" id="SM00647">
    <property type="entry name" value="IBR"/>
    <property type="match status" value="2"/>
</dbReference>
<dbReference type="Gene3D" id="2.20.25.20">
    <property type="match status" value="1"/>
</dbReference>
<comment type="subcellular location">
    <subcellularLocation>
        <location evidence="3">Cytoplasm</location>
        <location evidence="3">Cytosol</location>
    </subcellularLocation>
    <subcellularLocation>
        <location evidence="2">Mitochondrion</location>
    </subcellularLocation>
</comment>
<dbReference type="SUPFAM" id="SSF57850">
    <property type="entry name" value="RING/U-box"/>
    <property type="match status" value="1"/>
</dbReference>
<dbReference type="GO" id="GO:0016567">
    <property type="term" value="P:protein ubiquitination"/>
    <property type="evidence" value="ECO:0007669"/>
    <property type="project" value="InterPro"/>
</dbReference>
<evidence type="ECO:0000256" key="10">
    <source>
        <dbReference type="ARBA" id="ARBA00022737"/>
    </source>
</evidence>
<dbReference type="FunFam" id="1.20.120.1750:FF:000009">
    <property type="entry name" value="E3 ubiquitin-protein ligase parkin"/>
    <property type="match status" value="1"/>
</dbReference>
<sequence length="174" mass="19821">TALFGCEDSLIKELHHFRILGDEQYERYQQYGAEECLLTIGGLMCPSPGCGAGLLPPEGSRRVECDRRLGCGFVFCRDCRDMYHERVCEGVPAPPTSDTSQGFVVREEASQRGRWDQASLLLIEESTKRCPRCLVPVERNGGCMHMQCSLCRTEWCWLCGVAWNRDCMSNHWFE</sequence>
<keyword evidence="11" id="KW-0863">Zinc-finger</keyword>
<evidence type="ECO:0000256" key="2">
    <source>
        <dbReference type="ARBA" id="ARBA00004173"/>
    </source>
</evidence>
<comment type="pathway">
    <text evidence="4">Protein modification; protein ubiquitination.</text>
</comment>
<dbReference type="InterPro" id="IPR041170">
    <property type="entry name" value="Znf-RING_14"/>
</dbReference>
<keyword evidence="14" id="KW-0832">Ubl conjugation</keyword>
<dbReference type="PANTHER" id="PTHR11685">
    <property type="entry name" value="RBR FAMILY RING FINGER AND IBR DOMAIN-CONTAINING"/>
    <property type="match status" value="1"/>
</dbReference>
<dbReference type="PRINTS" id="PR01475">
    <property type="entry name" value="PARKIN"/>
</dbReference>
<dbReference type="GeneTree" id="ENSGT00390000011034"/>
<dbReference type="GO" id="GO:0061630">
    <property type="term" value="F:ubiquitin protein ligase activity"/>
    <property type="evidence" value="ECO:0007669"/>
    <property type="project" value="UniProtKB-EC"/>
</dbReference>
<comment type="similarity">
    <text evidence="17">Belongs to the RBR family. Parkin subfamily.</text>
</comment>
<keyword evidence="8" id="KW-0808">Transferase</keyword>
<dbReference type="CDD" id="cd20357">
    <property type="entry name" value="Rcat_RBR_parkin"/>
    <property type="match status" value="1"/>
</dbReference>
<dbReference type="PROSITE" id="PS51873">
    <property type="entry name" value="TRIAD"/>
    <property type="match status" value="1"/>
</dbReference>
<dbReference type="InterPro" id="IPR003977">
    <property type="entry name" value="Parkin"/>
</dbReference>
<evidence type="ECO:0000256" key="17">
    <source>
        <dbReference type="ARBA" id="ARBA00029442"/>
    </source>
</evidence>
<dbReference type="Gene3D" id="1.20.120.1750">
    <property type="match status" value="1"/>
</dbReference>
<proteinExistence type="inferred from homology"/>
<evidence type="ECO:0000259" key="19">
    <source>
        <dbReference type="PROSITE" id="PS51873"/>
    </source>
</evidence>
<dbReference type="FunFam" id="2.20.25.20:FF:000008">
    <property type="entry name" value="E3 ubiquitin-protein ligase parkin"/>
    <property type="match status" value="1"/>
</dbReference>
<keyword evidence="21" id="KW-1185">Reference proteome</keyword>
<protein>
    <recommendedName>
        <fullName evidence="18">E3 ubiquitin-protein ligase parkin</fullName>
        <ecNumber evidence="5">2.3.2.31</ecNumber>
    </recommendedName>
</protein>
<dbReference type="GO" id="GO:0008270">
    <property type="term" value="F:zinc ion binding"/>
    <property type="evidence" value="ECO:0007669"/>
    <property type="project" value="UniProtKB-KW"/>
</dbReference>
<evidence type="ECO:0000256" key="14">
    <source>
        <dbReference type="ARBA" id="ARBA00022843"/>
    </source>
</evidence>
<evidence type="ECO:0000256" key="18">
    <source>
        <dbReference type="ARBA" id="ARBA00029536"/>
    </source>
</evidence>
<dbReference type="Pfam" id="PF22605">
    <property type="entry name" value="IBR_2"/>
    <property type="match status" value="1"/>
</dbReference>
<keyword evidence="15" id="KW-0072">Autophagy</keyword>
<dbReference type="InterPro" id="IPR054694">
    <property type="entry name" value="Parkin-like_IBR"/>
</dbReference>
<keyword evidence="9" id="KW-0479">Metal-binding</keyword>
<dbReference type="OMA" id="LCESMFA"/>
<evidence type="ECO:0000256" key="11">
    <source>
        <dbReference type="ARBA" id="ARBA00022771"/>
    </source>
</evidence>
<dbReference type="STRING" id="37003.ENSKMAP00000003145"/>
<dbReference type="Pfam" id="PF01485">
    <property type="entry name" value="IBR"/>
    <property type="match status" value="1"/>
</dbReference>
<accession>A0A3Q2ZJX7</accession>
<dbReference type="GO" id="GO:1902532">
    <property type="term" value="P:negative regulation of intracellular signal transduction"/>
    <property type="evidence" value="ECO:0007669"/>
    <property type="project" value="UniProtKB-ARBA"/>
</dbReference>
<dbReference type="EC" id="2.3.2.31" evidence="5"/>
<keyword evidence="10" id="KW-0677">Repeat</keyword>
<evidence type="ECO:0000256" key="6">
    <source>
        <dbReference type="ARBA" id="ARBA00022490"/>
    </source>
</evidence>
<dbReference type="GO" id="GO:0005739">
    <property type="term" value="C:mitochondrion"/>
    <property type="evidence" value="ECO:0007669"/>
    <property type="project" value="UniProtKB-SubCell"/>
</dbReference>
<dbReference type="GO" id="GO:0005829">
    <property type="term" value="C:cytosol"/>
    <property type="evidence" value="ECO:0007669"/>
    <property type="project" value="UniProtKB-SubCell"/>
</dbReference>
<name>A0A3Q2ZJX7_KRYMA</name>
<evidence type="ECO:0000256" key="9">
    <source>
        <dbReference type="ARBA" id="ARBA00022723"/>
    </source>
</evidence>
<evidence type="ECO:0000256" key="5">
    <source>
        <dbReference type="ARBA" id="ARBA00012251"/>
    </source>
</evidence>
<dbReference type="Proteomes" id="UP000264800">
    <property type="component" value="Unplaced"/>
</dbReference>
<comment type="catalytic activity">
    <reaction evidence="1">
        <text>[E2 ubiquitin-conjugating enzyme]-S-ubiquitinyl-L-cysteine + [acceptor protein]-L-lysine = [E2 ubiquitin-conjugating enzyme]-L-cysteine + [acceptor protein]-N(6)-ubiquitinyl-L-lysine.</text>
        <dbReference type="EC" id="2.3.2.31"/>
    </reaction>
</comment>
<reference evidence="20" key="2">
    <citation type="submission" date="2025-09" db="UniProtKB">
        <authorList>
            <consortium name="Ensembl"/>
        </authorList>
    </citation>
    <scope>IDENTIFICATION</scope>
</reference>
<evidence type="ECO:0000256" key="16">
    <source>
        <dbReference type="ARBA" id="ARBA00023128"/>
    </source>
</evidence>
<feature type="domain" description="RING-type" evidence="19">
    <location>
        <begin position="1"/>
        <end position="174"/>
    </location>
</feature>
<reference evidence="20" key="1">
    <citation type="submission" date="2025-08" db="UniProtKB">
        <authorList>
            <consortium name="Ensembl"/>
        </authorList>
    </citation>
    <scope>IDENTIFICATION</scope>
</reference>
<dbReference type="GO" id="GO:0000423">
    <property type="term" value="P:mitophagy"/>
    <property type="evidence" value="ECO:0007669"/>
    <property type="project" value="UniProtKB-ARBA"/>
</dbReference>
<keyword evidence="13" id="KW-0862">Zinc</keyword>
<evidence type="ECO:0000256" key="1">
    <source>
        <dbReference type="ARBA" id="ARBA00001798"/>
    </source>
</evidence>
<evidence type="ECO:0000313" key="20">
    <source>
        <dbReference type="Ensembl" id="ENSKMAP00000003145.1"/>
    </source>
</evidence>
<evidence type="ECO:0000256" key="8">
    <source>
        <dbReference type="ARBA" id="ARBA00022679"/>
    </source>
</evidence>
<evidence type="ECO:0000256" key="13">
    <source>
        <dbReference type="ARBA" id="ARBA00022833"/>
    </source>
</evidence>
<evidence type="ECO:0000313" key="21">
    <source>
        <dbReference type="Proteomes" id="UP000264800"/>
    </source>
</evidence>
<organism evidence="20 21">
    <name type="scientific">Kryptolebias marmoratus</name>
    <name type="common">Mangrove killifish</name>
    <name type="synonym">Rivulus marmoratus</name>
    <dbReference type="NCBI Taxonomy" id="37003"/>
    <lineage>
        <taxon>Eukaryota</taxon>
        <taxon>Metazoa</taxon>
        <taxon>Chordata</taxon>
        <taxon>Craniata</taxon>
        <taxon>Vertebrata</taxon>
        <taxon>Euteleostomi</taxon>
        <taxon>Actinopterygii</taxon>
        <taxon>Neopterygii</taxon>
        <taxon>Teleostei</taxon>
        <taxon>Neoteleostei</taxon>
        <taxon>Acanthomorphata</taxon>
        <taxon>Ovalentaria</taxon>
        <taxon>Atherinomorphae</taxon>
        <taxon>Cyprinodontiformes</taxon>
        <taxon>Rivulidae</taxon>
        <taxon>Kryptolebias</taxon>
    </lineage>
</organism>
<evidence type="ECO:0000256" key="12">
    <source>
        <dbReference type="ARBA" id="ARBA00022786"/>
    </source>
</evidence>
<dbReference type="InterPro" id="IPR031127">
    <property type="entry name" value="E3_UB_ligase_RBR"/>
</dbReference>
<evidence type="ECO:0000256" key="4">
    <source>
        <dbReference type="ARBA" id="ARBA00004906"/>
    </source>
</evidence>
<dbReference type="CDD" id="cd20340">
    <property type="entry name" value="BRcat_RBR_parkin"/>
    <property type="match status" value="1"/>
</dbReference>
<keyword evidence="12" id="KW-0833">Ubl conjugation pathway</keyword>
<dbReference type="GO" id="GO:0006950">
    <property type="term" value="P:response to stress"/>
    <property type="evidence" value="ECO:0007669"/>
    <property type="project" value="UniProtKB-ARBA"/>
</dbReference>
<keyword evidence="7" id="KW-0597">Phosphoprotein</keyword>
<dbReference type="GO" id="GO:0009896">
    <property type="term" value="P:positive regulation of catabolic process"/>
    <property type="evidence" value="ECO:0007669"/>
    <property type="project" value="UniProtKB-ARBA"/>
</dbReference>
<dbReference type="InterPro" id="IPR002867">
    <property type="entry name" value="IBR_dom"/>
</dbReference>